<feature type="compositionally biased region" description="Acidic residues" evidence="11">
    <location>
        <begin position="438"/>
        <end position="447"/>
    </location>
</feature>
<gene>
    <name evidence="15" type="primary">LOC116940669</name>
</gene>
<evidence type="ECO:0000313" key="15">
    <source>
        <dbReference type="RefSeq" id="XP_032806690.1"/>
    </source>
</evidence>
<keyword evidence="14" id="KW-1185">Reference proteome</keyword>
<accession>A0AAJ7WQX9</accession>
<dbReference type="PRINTS" id="PR00452">
    <property type="entry name" value="SH3DOMAIN"/>
</dbReference>
<dbReference type="GO" id="GO:0061003">
    <property type="term" value="P:positive regulation of dendritic spine morphogenesis"/>
    <property type="evidence" value="ECO:0007669"/>
    <property type="project" value="TreeGrafter"/>
</dbReference>
<dbReference type="KEGG" id="pmrn:116940669"/>
<evidence type="ECO:0000256" key="2">
    <source>
        <dbReference type="ARBA" id="ARBA00004188"/>
    </source>
</evidence>
<evidence type="ECO:0000259" key="12">
    <source>
        <dbReference type="PROSITE" id="PS50002"/>
    </source>
</evidence>
<dbReference type="Proteomes" id="UP001318040">
    <property type="component" value="Chromosome 9"/>
</dbReference>
<dbReference type="InterPro" id="IPR029006">
    <property type="entry name" value="ADF-H/Gelsolin-like_dom_sf"/>
</dbReference>
<dbReference type="GO" id="GO:0045773">
    <property type="term" value="P:positive regulation of axon extension"/>
    <property type="evidence" value="ECO:0007669"/>
    <property type="project" value="TreeGrafter"/>
</dbReference>
<feature type="domain" description="SH3" evidence="12">
    <location>
        <begin position="459"/>
        <end position="518"/>
    </location>
</feature>
<dbReference type="PANTHER" id="PTHR10829:SF25">
    <property type="entry name" value="DREBRIN-LIKE PROTEIN"/>
    <property type="match status" value="1"/>
</dbReference>
<sequence length="518" mass="57650">MSDPWPGARERLFVVWGSGRMSVCLACPIVSLRVAPAGSEAAVSRVRLIETQHRPTHHHGTLREESRNRHLAPTRDPAMAVNLTKNKSSLLAAYQQVVNEKADTDWALFTYEGNSNDVKTAGTGSGGLEELVEELSSGKVMYAFARVKDPNTGLAKYVLINWTGEGVKDSQKGICANHVSAIAAFFKGAHVTVNARSEEDVEPDQIREKVAKASGSNYSIHKEKPRVADNKPQGPVASVYKKTDAASEIRRVKDNSFWAKTQQEEAQRKAEEQKRADMERGRLEAERKEREQAEAAERDRHVRDKEQKISQQRELEERAEAEKQAREKEKWAEQERRSHEDRQRENNEGGGKAAEAASLVSQRAADPREMFKQQAGRPSPAPEAPQGPLPGVRNAAPKREPENVRPPSPEQPPWEGDPEPVDEPEEEEEEVHPVGREEVEEPEERAEEPDHGGNAKSEGLGQCARALYDYQAADDTEISFDPGDLISNIEQIDDGWWNGSGPDGSRGMFPANYVELVE</sequence>
<dbReference type="InterPro" id="IPR001452">
    <property type="entry name" value="SH3_domain"/>
</dbReference>
<dbReference type="GO" id="GO:0005884">
    <property type="term" value="C:actin filament"/>
    <property type="evidence" value="ECO:0007669"/>
    <property type="project" value="TreeGrafter"/>
</dbReference>
<evidence type="ECO:0000256" key="10">
    <source>
        <dbReference type="PROSITE-ProRule" id="PRU00192"/>
    </source>
</evidence>
<keyword evidence="6" id="KW-0963">Cytoplasm</keyword>
<feature type="compositionally biased region" description="Acidic residues" evidence="11">
    <location>
        <begin position="416"/>
        <end position="430"/>
    </location>
</feature>
<dbReference type="GO" id="GO:0014069">
    <property type="term" value="C:postsynaptic density"/>
    <property type="evidence" value="ECO:0007669"/>
    <property type="project" value="TreeGrafter"/>
</dbReference>
<evidence type="ECO:0000256" key="1">
    <source>
        <dbReference type="ARBA" id="ARBA00004145"/>
    </source>
</evidence>
<dbReference type="InterPro" id="IPR002108">
    <property type="entry name" value="ADF-H"/>
</dbReference>
<dbReference type="Gene3D" id="3.40.20.10">
    <property type="entry name" value="Severin"/>
    <property type="match status" value="1"/>
</dbReference>
<dbReference type="SUPFAM" id="SSF50044">
    <property type="entry name" value="SH3-domain"/>
    <property type="match status" value="1"/>
</dbReference>
<dbReference type="CDD" id="cd11281">
    <property type="entry name" value="ADF_drebrin_like"/>
    <property type="match status" value="1"/>
</dbReference>
<dbReference type="GO" id="GO:0051015">
    <property type="term" value="F:actin filament binding"/>
    <property type="evidence" value="ECO:0007669"/>
    <property type="project" value="TreeGrafter"/>
</dbReference>
<dbReference type="FunFam" id="3.40.20.10:FF:000011">
    <property type="entry name" value="Drebrin-like protein B"/>
    <property type="match status" value="1"/>
</dbReference>
<keyword evidence="9" id="KW-0206">Cytoskeleton</keyword>
<dbReference type="GO" id="GO:0098974">
    <property type="term" value="P:postsynaptic actin cytoskeleton organization"/>
    <property type="evidence" value="ECO:0007669"/>
    <property type="project" value="TreeGrafter"/>
</dbReference>
<feature type="compositionally biased region" description="Basic and acidic residues" evidence="11">
    <location>
        <begin position="220"/>
        <end position="229"/>
    </location>
</feature>
<evidence type="ECO:0000256" key="6">
    <source>
        <dbReference type="ARBA" id="ARBA00022490"/>
    </source>
</evidence>
<evidence type="ECO:0000256" key="9">
    <source>
        <dbReference type="ARBA" id="ARBA00023212"/>
    </source>
</evidence>
<keyword evidence="8" id="KW-0009">Actin-binding</keyword>
<dbReference type="GO" id="GO:0030027">
    <property type="term" value="C:lamellipodium"/>
    <property type="evidence" value="ECO:0007669"/>
    <property type="project" value="TreeGrafter"/>
</dbReference>
<keyword evidence="5 10" id="KW-0728">SH3 domain</keyword>
<feature type="region of interest" description="Disordered" evidence="11">
    <location>
        <begin position="211"/>
        <end position="245"/>
    </location>
</feature>
<dbReference type="GO" id="GO:0030864">
    <property type="term" value="C:cortical actin cytoskeleton"/>
    <property type="evidence" value="ECO:0007669"/>
    <property type="project" value="TreeGrafter"/>
</dbReference>
<dbReference type="FunFam" id="2.30.30.40:FF:000046">
    <property type="entry name" value="Drebrin-like protein isoform B"/>
    <property type="match status" value="1"/>
</dbReference>
<evidence type="ECO:0000256" key="7">
    <source>
        <dbReference type="ARBA" id="ARBA00023054"/>
    </source>
</evidence>
<feature type="region of interest" description="Disordered" evidence="11">
    <location>
        <begin position="258"/>
        <end position="460"/>
    </location>
</feature>
<dbReference type="Gene3D" id="2.30.30.40">
    <property type="entry name" value="SH3 Domains"/>
    <property type="match status" value="1"/>
</dbReference>
<dbReference type="SUPFAM" id="SSF55753">
    <property type="entry name" value="Actin depolymerizing proteins"/>
    <property type="match status" value="1"/>
</dbReference>
<dbReference type="GO" id="GO:0045211">
    <property type="term" value="C:postsynaptic membrane"/>
    <property type="evidence" value="ECO:0007669"/>
    <property type="project" value="TreeGrafter"/>
</dbReference>
<dbReference type="InterPro" id="IPR036028">
    <property type="entry name" value="SH3-like_dom_sf"/>
</dbReference>
<dbReference type="CDD" id="cd11960">
    <property type="entry name" value="SH3_Abp1_eu"/>
    <property type="match status" value="1"/>
</dbReference>
<dbReference type="RefSeq" id="XP_032806690.1">
    <property type="nucleotide sequence ID" value="XM_032950799.1"/>
</dbReference>
<dbReference type="Pfam" id="PF14604">
    <property type="entry name" value="SH3_9"/>
    <property type="match status" value="1"/>
</dbReference>
<dbReference type="PRINTS" id="PR00499">
    <property type="entry name" value="P67PHOX"/>
</dbReference>
<dbReference type="GO" id="GO:0030425">
    <property type="term" value="C:dendrite"/>
    <property type="evidence" value="ECO:0007669"/>
    <property type="project" value="TreeGrafter"/>
</dbReference>
<dbReference type="GO" id="GO:0030665">
    <property type="term" value="C:clathrin-coated vesicle membrane"/>
    <property type="evidence" value="ECO:0007669"/>
    <property type="project" value="UniProtKB-SubCell"/>
</dbReference>
<evidence type="ECO:0000256" key="3">
    <source>
        <dbReference type="ARBA" id="ARBA00004245"/>
    </source>
</evidence>
<dbReference type="GO" id="GO:0048812">
    <property type="term" value="P:neuron projection morphogenesis"/>
    <property type="evidence" value="ECO:0007669"/>
    <property type="project" value="TreeGrafter"/>
</dbReference>
<organism evidence="14 15">
    <name type="scientific">Petromyzon marinus</name>
    <name type="common">Sea lamprey</name>
    <dbReference type="NCBI Taxonomy" id="7757"/>
    <lineage>
        <taxon>Eukaryota</taxon>
        <taxon>Metazoa</taxon>
        <taxon>Chordata</taxon>
        <taxon>Craniata</taxon>
        <taxon>Vertebrata</taxon>
        <taxon>Cyclostomata</taxon>
        <taxon>Hyperoartia</taxon>
        <taxon>Petromyzontiformes</taxon>
        <taxon>Petromyzontidae</taxon>
        <taxon>Petromyzon</taxon>
    </lineage>
</organism>
<comment type="subcellular location">
    <subcellularLocation>
        <location evidence="2">Cell projection</location>
        <location evidence="2">Podosome</location>
    </subcellularLocation>
    <subcellularLocation>
        <location evidence="3">Cytoplasm</location>
        <location evidence="3">Cytoskeleton</location>
    </subcellularLocation>
    <subcellularLocation>
        <location evidence="1">Cytoplasmic vesicle</location>
        <location evidence="1">Clathrin-coated vesicle membrane</location>
        <topology evidence="1">Peripheral membrane protein</topology>
        <orientation evidence="1">Cytoplasmic side</orientation>
    </subcellularLocation>
</comment>
<evidence type="ECO:0000256" key="11">
    <source>
        <dbReference type="SAM" id="MobiDB-lite"/>
    </source>
</evidence>
<dbReference type="GO" id="GO:0002102">
    <property type="term" value="C:podosome"/>
    <property type="evidence" value="ECO:0007669"/>
    <property type="project" value="UniProtKB-SubCell"/>
</dbReference>
<dbReference type="InterPro" id="IPR035717">
    <property type="entry name" value="Drebrin-like_SH3"/>
</dbReference>
<comment type="similarity">
    <text evidence="4">Belongs to the ABP1 family.</text>
</comment>
<dbReference type="GO" id="GO:0030427">
    <property type="term" value="C:site of polarized growth"/>
    <property type="evidence" value="ECO:0007669"/>
    <property type="project" value="TreeGrafter"/>
</dbReference>
<dbReference type="SMART" id="SM00102">
    <property type="entry name" value="ADF"/>
    <property type="match status" value="1"/>
</dbReference>
<evidence type="ECO:0000259" key="13">
    <source>
        <dbReference type="PROSITE" id="PS51263"/>
    </source>
</evidence>
<proteinExistence type="inferred from homology"/>
<keyword evidence="7" id="KW-0175">Coiled coil</keyword>
<feature type="compositionally biased region" description="Basic and acidic residues" evidence="11">
    <location>
        <begin position="262"/>
        <end position="347"/>
    </location>
</feature>
<dbReference type="PROSITE" id="PS51263">
    <property type="entry name" value="ADF_H"/>
    <property type="match status" value="1"/>
</dbReference>
<name>A0AAJ7WQX9_PETMA</name>
<evidence type="ECO:0000256" key="4">
    <source>
        <dbReference type="ARBA" id="ARBA00011039"/>
    </source>
</evidence>
<dbReference type="AlphaFoldDB" id="A0AAJ7WQX9"/>
<evidence type="ECO:0000313" key="14">
    <source>
        <dbReference type="Proteomes" id="UP001318040"/>
    </source>
</evidence>
<dbReference type="PANTHER" id="PTHR10829">
    <property type="entry name" value="CORTACTIN AND DREBRIN"/>
    <property type="match status" value="1"/>
</dbReference>
<evidence type="ECO:0000256" key="8">
    <source>
        <dbReference type="ARBA" id="ARBA00023203"/>
    </source>
</evidence>
<feature type="compositionally biased region" description="Pro residues" evidence="11">
    <location>
        <begin position="379"/>
        <end position="388"/>
    </location>
</feature>
<evidence type="ECO:0000256" key="5">
    <source>
        <dbReference type="ARBA" id="ARBA00022443"/>
    </source>
</evidence>
<protein>
    <submittedName>
        <fullName evidence="15">Drebrin-like protein B</fullName>
    </submittedName>
</protein>
<dbReference type="PROSITE" id="PS50002">
    <property type="entry name" value="SH3"/>
    <property type="match status" value="1"/>
</dbReference>
<reference evidence="15" key="1">
    <citation type="submission" date="2025-08" db="UniProtKB">
        <authorList>
            <consortium name="RefSeq"/>
        </authorList>
    </citation>
    <scope>IDENTIFICATION</scope>
    <source>
        <tissue evidence="15">Sperm</tissue>
    </source>
</reference>
<dbReference type="GO" id="GO:0030833">
    <property type="term" value="P:regulation of actin filament polymerization"/>
    <property type="evidence" value="ECO:0007669"/>
    <property type="project" value="TreeGrafter"/>
</dbReference>
<dbReference type="SMART" id="SM00326">
    <property type="entry name" value="SH3"/>
    <property type="match status" value="1"/>
</dbReference>
<feature type="domain" description="ADF-H" evidence="13">
    <location>
        <begin position="80"/>
        <end position="211"/>
    </location>
</feature>
<dbReference type="Pfam" id="PF00241">
    <property type="entry name" value="Cofilin_ADF"/>
    <property type="match status" value="1"/>
</dbReference>